<dbReference type="PRINTS" id="PR01039">
    <property type="entry name" value="TRNASYNTHTRP"/>
</dbReference>
<dbReference type="PANTHER" id="PTHR43766">
    <property type="entry name" value="TRYPTOPHAN--TRNA LIGASE, MITOCHONDRIAL"/>
    <property type="match status" value="1"/>
</dbReference>
<dbReference type="KEGG" id="serj:SGUI_0835"/>
<dbReference type="GO" id="GO:0004830">
    <property type="term" value="F:tryptophan-tRNA ligase activity"/>
    <property type="evidence" value="ECO:0007669"/>
    <property type="project" value="UniProtKB-UniRule"/>
</dbReference>
<dbReference type="SUPFAM" id="SSF52374">
    <property type="entry name" value="Nucleotidylyl transferase"/>
    <property type="match status" value="1"/>
</dbReference>
<dbReference type="InterPro" id="IPR014729">
    <property type="entry name" value="Rossmann-like_a/b/a_fold"/>
</dbReference>
<dbReference type="InterPro" id="IPR001412">
    <property type="entry name" value="aa-tRNA-synth_I_CS"/>
</dbReference>
<accession>A0A1B1N9Z4</accession>
<evidence type="ECO:0000256" key="10">
    <source>
        <dbReference type="RuleBase" id="RU363036"/>
    </source>
</evidence>
<evidence type="ECO:0000256" key="9">
    <source>
        <dbReference type="NCBIfam" id="TIGR00233"/>
    </source>
</evidence>
<evidence type="ECO:0000256" key="3">
    <source>
        <dbReference type="ARBA" id="ARBA00022598"/>
    </source>
</evidence>
<evidence type="ECO:0000256" key="6">
    <source>
        <dbReference type="ARBA" id="ARBA00022917"/>
    </source>
</evidence>
<name>A0A1B1N9Z4_9MICO</name>
<proteinExistence type="inferred from homology"/>
<gene>
    <name evidence="12" type="ORF">SGUI_0835</name>
</gene>
<keyword evidence="5 10" id="KW-0067">ATP-binding</keyword>
<dbReference type="NCBIfam" id="TIGR00233">
    <property type="entry name" value="trpS"/>
    <property type="match status" value="1"/>
</dbReference>
<dbReference type="GO" id="GO:0005524">
    <property type="term" value="F:ATP binding"/>
    <property type="evidence" value="ECO:0007669"/>
    <property type="project" value="UniProtKB-KW"/>
</dbReference>
<dbReference type="InterPro" id="IPR002305">
    <property type="entry name" value="aa-tRNA-synth_Ic"/>
</dbReference>
<dbReference type="STRING" id="1758689.SGUI_0835"/>
<protein>
    <recommendedName>
        <fullName evidence="2 9">Tryptophan--tRNA ligase</fullName>
        <ecNumber evidence="2 9">6.1.1.2</ecNumber>
    </recommendedName>
</protein>
<comment type="similarity">
    <text evidence="1 10">Belongs to the class-I aminoacyl-tRNA synthetase family.</text>
</comment>
<organism evidence="12 13">
    <name type="scientific">Serinicoccus hydrothermalis</name>
    <dbReference type="NCBI Taxonomy" id="1758689"/>
    <lineage>
        <taxon>Bacteria</taxon>
        <taxon>Bacillati</taxon>
        <taxon>Actinomycetota</taxon>
        <taxon>Actinomycetes</taxon>
        <taxon>Micrococcales</taxon>
        <taxon>Ornithinimicrobiaceae</taxon>
        <taxon>Serinicoccus</taxon>
    </lineage>
</organism>
<dbReference type="PROSITE" id="PS00178">
    <property type="entry name" value="AA_TRNA_LIGASE_I"/>
    <property type="match status" value="1"/>
</dbReference>
<dbReference type="EMBL" id="CP014989">
    <property type="protein sequence ID" value="ANS78231.1"/>
    <property type="molecule type" value="Genomic_DNA"/>
</dbReference>
<dbReference type="FunFam" id="1.10.240.10:FF:000005">
    <property type="entry name" value="Tryptophan--tRNA ligase"/>
    <property type="match status" value="1"/>
</dbReference>
<dbReference type="CDD" id="cd00806">
    <property type="entry name" value="TrpRS_core"/>
    <property type="match status" value="1"/>
</dbReference>
<keyword evidence="3 10" id="KW-0436">Ligase</keyword>
<keyword evidence="6 10" id="KW-0648">Protein biosynthesis</keyword>
<dbReference type="InterPro" id="IPR002306">
    <property type="entry name" value="Trp-tRNA-ligase"/>
</dbReference>
<dbReference type="Gene3D" id="3.40.50.620">
    <property type="entry name" value="HUPs"/>
    <property type="match status" value="1"/>
</dbReference>
<evidence type="ECO:0000256" key="1">
    <source>
        <dbReference type="ARBA" id="ARBA00005594"/>
    </source>
</evidence>
<dbReference type="GO" id="GO:0006436">
    <property type="term" value="P:tryptophanyl-tRNA aminoacylation"/>
    <property type="evidence" value="ECO:0007669"/>
    <property type="project" value="UniProtKB-UniRule"/>
</dbReference>
<keyword evidence="4 10" id="KW-0547">Nucleotide-binding</keyword>
<comment type="catalytic activity">
    <reaction evidence="8">
        <text>tRNA(Trp) + L-tryptophan + ATP = L-tryptophyl-tRNA(Trp) + AMP + diphosphate + H(+)</text>
        <dbReference type="Rhea" id="RHEA:24080"/>
        <dbReference type="Rhea" id="RHEA-COMP:9671"/>
        <dbReference type="Rhea" id="RHEA-COMP:9705"/>
        <dbReference type="ChEBI" id="CHEBI:15378"/>
        <dbReference type="ChEBI" id="CHEBI:30616"/>
        <dbReference type="ChEBI" id="CHEBI:33019"/>
        <dbReference type="ChEBI" id="CHEBI:57912"/>
        <dbReference type="ChEBI" id="CHEBI:78442"/>
        <dbReference type="ChEBI" id="CHEBI:78535"/>
        <dbReference type="ChEBI" id="CHEBI:456215"/>
        <dbReference type="EC" id="6.1.1.2"/>
    </reaction>
</comment>
<reference evidence="12 13" key="1">
    <citation type="submission" date="2016-03" db="EMBL/GenBank/DDBJ databases">
        <title>Shallow-sea hydrothermal system.</title>
        <authorList>
            <person name="Tang K."/>
        </authorList>
    </citation>
    <scope>NUCLEOTIDE SEQUENCE [LARGE SCALE GENOMIC DNA]</scope>
    <source>
        <strain evidence="12 13">JLT9</strain>
    </source>
</reference>
<evidence type="ECO:0000256" key="5">
    <source>
        <dbReference type="ARBA" id="ARBA00022840"/>
    </source>
</evidence>
<evidence type="ECO:0000313" key="12">
    <source>
        <dbReference type="EMBL" id="ANS78231.1"/>
    </source>
</evidence>
<keyword evidence="7 10" id="KW-0030">Aminoacyl-tRNA synthetase</keyword>
<dbReference type="PANTHER" id="PTHR43766:SF1">
    <property type="entry name" value="TRYPTOPHAN--TRNA LIGASE, MITOCHONDRIAL"/>
    <property type="match status" value="1"/>
</dbReference>
<evidence type="ECO:0000256" key="11">
    <source>
        <dbReference type="SAM" id="MobiDB-lite"/>
    </source>
</evidence>
<dbReference type="GO" id="GO:0005737">
    <property type="term" value="C:cytoplasm"/>
    <property type="evidence" value="ECO:0007669"/>
    <property type="project" value="UniProtKB-UniRule"/>
</dbReference>
<dbReference type="AlphaFoldDB" id="A0A1B1N9Z4"/>
<dbReference type="EC" id="6.1.1.2" evidence="2 9"/>
<evidence type="ECO:0000256" key="7">
    <source>
        <dbReference type="ARBA" id="ARBA00023146"/>
    </source>
</evidence>
<sequence>MTDQTQQPDDPSGSTGADLADSTSDASLQRSVVRSAQIAADLDVHPGRYRMLTGDRPTGHLHLGHYFGSLRNRVALQDKGVDTWVLIADYQVITDRDTVDSIQERVYSLLTDYLSVGIDPSRTTIFAHSQVPALNQLMLPFLSLVTDAELRRNPTVKAEQDATGGRPMTGLMLTYPVHQAADILFCKANVVPVGKDQLPHLEQTRVVARRFDERYGRAGDGGAPVFPAPDALLSEVPNLLGTDGQKMSKSRGNVIELRMSADETARAIKKAVTDADRHITYDPEGRPEVSNLLLLASLTTGRDPRAVAEEIGGSGSGALKALVTEAVNEHLAPVRARRAELETDPAELRRVLAAGNAHARDVADATLDEVREAMQMVYA</sequence>
<keyword evidence="13" id="KW-1185">Reference proteome</keyword>
<dbReference type="InterPro" id="IPR050203">
    <property type="entry name" value="Trp-tRNA_synthetase"/>
</dbReference>
<dbReference type="Gene3D" id="1.10.240.10">
    <property type="entry name" value="Tyrosyl-Transfer RNA Synthetase"/>
    <property type="match status" value="1"/>
</dbReference>
<feature type="region of interest" description="Disordered" evidence="11">
    <location>
        <begin position="1"/>
        <end position="28"/>
    </location>
</feature>
<dbReference type="PATRIC" id="fig|1758689.4.peg.866"/>
<evidence type="ECO:0000256" key="4">
    <source>
        <dbReference type="ARBA" id="ARBA00022741"/>
    </source>
</evidence>
<evidence type="ECO:0000256" key="8">
    <source>
        <dbReference type="ARBA" id="ARBA00049929"/>
    </source>
</evidence>
<dbReference type="Proteomes" id="UP000092482">
    <property type="component" value="Chromosome"/>
</dbReference>
<evidence type="ECO:0000256" key="2">
    <source>
        <dbReference type="ARBA" id="ARBA00013161"/>
    </source>
</evidence>
<evidence type="ECO:0000313" key="13">
    <source>
        <dbReference type="Proteomes" id="UP000092482"/>
    </source>
</evidence>
<dbReference type="Pfam" id="PF00579">
    <property type="entry name" value="tRNA-synt_1b"/>
    <property type="match status" value="1"/>
</dbReference>